<feature type="signal peptide" evidence="1">
    <location>
        <begin position="1"/>
        <end position="26"/>
    </location>
</feature>
<dbReference type="InterPro" id="IPR001119">
    <property type="entry name" value="SLH_dom"/>
</dbReference>
<feature type="chain" id="PRO_5046827015" evidence="1">
    <location>
        <begin position="27"/>
        <end position="546"/>
    </location>
</feature>
<dbReference type="PANTHER" id="PTHR43308:SF1">
    <property type="entry name" value="OUTER MEMBRANE PROTEIN ALPHA"/>
    <property type="match status" value="1"/>
</dbReference>
<organism evidence="3 4">
    <name type="scientific">Sporosarcina saromensis</name>
    <dbReference type="NCBI Taxonomy" id="359365"/>
    <lineage>
        <taxon>Bacteria</taxon>
        <taxon>Bacillati</taxon>
        <taxon>Bacillota</taxon>
        <taxon>Bacilli</taxon>
        <taxon>Bacillales</taxon>
        <taxon>Caryophanaceae</taxon>
        <taxon>Sporosarcina</taxon>
    </lineage>
</organism>
<name>A0ABU4GE27_9BACL</name>
<evidence type="ECO:0000313" key="3">
    <source>
        <dbReference type="EMBL" id="MDW0115236.1"/>
    </source>
</evidence>
<dbReference type="SUPFAM" id="SSF89260">
    <property type="entry name" value="Collagen-binding domain"/>
    <property type="match status" value="3"/>
</dbReference>
<dbReference type="PROSITE" id="PS51272">
    <property type="entry name" value="SLH"/>
    <property type="match status" value="1"/>
</dbReference>
<comment type="caution">
    <text evidence="3">The sequence shown here is derived from an EMBL/GenBank/DDBJ whole genome shotgun (WGS) entry which is preliminary data.</text>
</comment>
<gene>
    <name evidence="3" type="ORF">QT711_18970</name>
</gene>
<dbReference type="PANTHER" id="PTHR43308">
    <property type="entry name" value="OUTER MEMBRANE PROTEIN ALPHA-RELATED"/>
    <property type="match status" value="1"/>
</dbReference>
<feature type="domain" description="SLH" evidence="2">
    <location>
        <begin position="432"/>
        <end position="495"/>
    </location>
</feature>
<sequence length="546" mass="60956">MKKINIIVPTLLLFLSVIALPTFAKADTSLPLNTVVSGSITEQEPMDAYTVTVQEAGILSIDVNVYFSAAFLEIRDAKNERIGNFAGIFHGRPENATALNKKVNLEPGVYTIIVKDYNRKSYGNYDLKVSFTPANNTEIEPNQSIAEAMAIQVNDKKIRGFISANDTEDYYKIELVEQGRLFLEIDSQMMNGTVRIYDANGETVTWESLGFYNGLPLLWKSHIDFDAGTYYISVTGNDTYQGIYEMLVSFAPVNTDEVEPNNSMATATPVQLNDLKTHKGFLSYTDTKDYYKIEMPYDGYLTVEFSSEFSAYHLIDEKDVPYDSYVSSGAVGILETSTRKQQLKKGTYYFVPMKGAIWQGGIYTLAFSAEPESKEKHAFRDVTGRYTTAVNYLVDKDVTNGMTPFYFGVNEKIKRVDAAIWLAKMLELDTSNSASTPYLDVPKRAWGAVNALKQADIANGKSKTQFGANDTMTRGEMALMIQRAYQLSGDGVHLPFIDVSPRYEDAVKALLKHNITQGKSANQFGTNIAITRGEMAIFLHRADQTK</sequence>
<evidence type="ECO:0000313" key="4">
    <source>
        <dbReference type="Proteomes" id="UP001282284"/>
    </source>
</evidence>
<keyword evidence="4" id="KW-1185">Reference proteome</keyword>
<proteinExistence type="predicted"/>
<dbReference type="Pfam" id="PF00395">
    <property type="entry name" value="SLH"/>
    <property type="match status" value="3"/>
</dbReference>
<evidence type="ECO:0000259" key="2">
    <source>
        <dbReference type="PROSITE" id="PS51272"/>
    </source>
</evidence>
<dbReference type="EMBL" id="JAUBDI010000035">
    <property type="protein sequence ID" value="MDW0115236.1"/>
    <property type="molecule type" value="Genomic_DNA"/>
</dbReference>
<protein>
    <submittedName>
        <fullName evidence="3">S-layer homology domain-containing protein</fullName>
    </submittedName>
</protein>
<keyword evidence="1" id="KW-0732">Signal</keyword>
<dbReference type="InterPro" id="IPR051465">
    <property type="entry name" value="Cell_Envelope_Struct_Comp"/>
</dbReference>
<dbReference type="Proteomes" id="UP001282284">
    <property type="component" value="Unassembled WGS sequence"/>
</dbReference>
<reference evidence="3 4" key="1">
    <citation type="submission" date="2023-06" db="EMBL/GenBank/DDBJ databases">
        <title>Sporosarcina sp. nov., isolated from Korean traditional fermented seafood 'Jeotgal'.</title>
        <authorList>
            <person name="Yang A.I."/>
            <person name="Shin N.-R."/>
        </authorList>
    </citation>
    <scope>NUCLEOTIDE SEQUENCE [LARGE SCALE GENOMIC DNA]</scope>
    <source>
        <strain evidence="3 4">KCTC13119</strain>
    </source>
</reference>
<dbReference type="Gene3D" id="2.60.120.380">
    <property type="match status" value="3"/>
</dbReference>
<evidence type="ECO:0000256" key="1">
    <source>
        <dbReference type="SAM" id="SignalP"/>
    </source>
</evidence>
<accession>A0ABU4GE27</accession>
<dbReference type="RefSeq" id="WP_317946836.1">
    <property type="nucleotide sequence ID" value="NZ_JAUBDI010000035.1"/>
</dbReference>